<proteinExistence type="predicted"/>
<keyword evidence="1" id="KW-1133">Transmembrane helix</keyword>
<dbReference type="Proteomes" id="UP000469890">
    <property type="component" value="Unassembled WGS sequence"/>
</dbReference>
<reference evidence="2 3" key="1">
    <citation type="submission" date="2019-09" db="EMBL/GenBank/DDBJ databases">
        <authorList>
            <consortium name="DOE Joint Genome Institute"/>
            <person name="Mondo S.J."/>
            <person name="Navarro-Mendoza M.I."/>
            <person name="Perez-Arques C."/>
            <person name="Panchal S."/>
            <person name="Nicolas F.E."/>
            <person name="Ganguly P."/>
            <person name="Pangilinan J."/>
            <person name="Grigoriev I."/>
            <person name="Heitman J."/>
            <person name="Sanya K."/>
            <person name="Garre V."/>
        </authorList>
    </citation>
    <scope>NUCLEOTIDE SEQUENCE [LARGE SCALE GENOMIC DNA]</scope>
    <source>
        <strain evidence="2 3">MU402</strain>
    </source>
</reference>
<evidence type="ECO:0000256" key="1">
    <source>
        <dbReference type="SAM" id="Phobius"/>
    </source>
</evidence>
<comment type="caution">
    <text evidence="2">The sequence shown here is derived from an EMBL/GenBank/DDBJ whole genome shotgun (WGS) entry which is preliminary data.</text>
</comment>
<dbReference type="AlphaFoldDB" id="A0A8H4B8Q7"/>
<dbReference type="EMBL" id="JAAECE010000009">
    <property type="protein sequence ID" value="KAF1797481.1"/>
    <property type="molecule type" value="Genomic_DNA"/>
</dbReference>
<feature type="transmembrane region" description="Helical" evidence="1">
    <location>
        <begin position="102"/>
        <end position="124"/>
    </location>
</feature>
<feature type="transmembrane region" description="Helical" evidence="1">
    <location>
        <begin position="28"/>
        <end position="48"/>
    </location>
</feature>
<sequence length="244" mass="28156">MVLFHKPELFEPRYLDPKPHRRKCCTCMSLRGGCAVACAIWLGVNVYIATLSFQGYTPIFSFLNRPALITLASISIVFALVALWILYGLFVNLPNTLQSGVIFLFFIVPIYLLDILANIFIFGIQKSLYMDWCLQSSQSRVDETMQGLNMNNTLYTIETLPPTNIYNCQKLWEDEIKFSLAIFILMTVCYVYWSLCVFYYYEKLRELFPDNSTYLGGFMNYLYPRIPPNLPRHAFANVAPSSSK</sequence>
<evidence type="ECO:0000313" key="3">
    <source>
        <dbReference type="Proteomes" id="UP000469890"/>
    </source>
</evidence>
<protein>
    <submittedName>
        <fullName evidence="2">Uncharacterized protein</fullName>
    </submittedName>
</protein>
<accession>A0A8H4B8Q7</accession>
<keyword evidence="1" id="KW-0812">Transmembrane</keyword>
<feature type="transmembrane region" description="Helical" evidence="1">
    <location>
        <begin position="180"/>
        <end position="201"/>
    </location>
</feature>
<evidence type="ECO:0000313" key="2">
    <source>
        <dbReference type="EMBL" id="KAF1797481.1"/>
    </source>
</evidence>
<feature type="transmembrane region" description="Helical" evidence="1">
    <location>
        <begin position="68"/>
        <end position="90"/>
    </location>
</feature>
<keyword evidence="1" id="KW-0472">Membrane</keyword>
<gene>
    <name evidence="2" type="ORF">FB192DRAFT_1400097</name>
</gene>
<name>A0A8H4B8Q7_MUCCL</name>
<organism evidence="2 3">
    <name type="scientific">Mucor circinelloides f. lusitanicus</name>
    <name type="common">Mucor racemosus var. lusitanicus</name>
    <dbReference type="NCBI Taxonomy" id="29924"/>
    <lineage>
        <taxon>Eukaryota</taxon>
        <taxon>Fungi</taxon>
        <taxon>Fungi incertae sedis</taxon>
        <taxon>Mucoromycota</taxon>
        <taxon>Mucoromycotina</taxon>
        <taxon>Mucoromycetes</taxon>
        <taxon>Mucorales</taxon>
        <taxon>Mucorineae</taxon>
        <taxon>Mucoraceae</taxon>
        <taxon>Mucor</taxon>
    </lineage>
</organism>